<keyword evidence="2" id="KW-0472">Membrane</keyword>
<dbReference type="EMBL" id="JBBNAG010000006">
    <property type="protein sequence ID" value="KAK9126485.1"/>
    <property type="molecule type" value="Genomic_DNA"/>
</dbReference>
<dbReference type="PANTHER" id="PTHR36789:SF1">
    <property type="entry name" value="TRANSMEMBRANE PROTEIN"/>
    <property type="match status" value="1"/>
</dbReference>
<evidence type="ECO:0000313" key="3">
    <source>
        <dbReference type="EMBL" id="KAK9126485.1"/>
    </source>
</evidence>
<evidence type="ECO:0000313" key="4">
    <source>
        <dbReference type="Proteomes" id="UP001419268"/>
    </source>
</evidence>
<feature type="transmembrane region" description="Helical" evidence="2">
    <location>
        <begin position="94"/>
        <end position="111"/>
    </location>
</feature>
<evidence type="ECO:0000256" key="2">
    <source>
        <dbReference type="SAM" id="Phobius"/>
    </source>
</evidence>
<sequence length="146" mass="16267">MLGFARIHNLSPISPIPKPIPTNSRTIPLFPTKPLSKTLQNPRFRTNFAKNGDELKQQSQPVNGSNGGNGEDELRRDLQPLFNMKWKDLLYPDTDNLIAAGLTGLLTWASVQVLWQLLVISIAILFAALKYSFVAALLLFILITLL</sequence>
<keyword evidence="2" id="KW-1133">Transmembrane helix</keyword>
<organism evidence="3 4">
    <name type="scientific">Stephania cephalantha</name>
    <dbReference type="NCBI Taxonomy" id="152367"/>
    <lineage>
        <taxon>Eukaryota</taxon>
        <taxon>Viridiplantae</taxon>
        <taxon>Streptophyta</taxon>
        <taxon>Embryophyta</taxon>
        <taxon>Tracheophyta</taxon>
        <taxon>Spermatophyta</taxon>
        <taxon>Magnoliopsida</taxon>
        <taxon>Ranunculales</taxon>
        <taxon>Menispermaceae</taxon>
        <taxon>Menispermoideae</taxon>
        <taxon>Cissampelideae</taxon>
        <taxon>Stephania</taxon>
    </lineage>
</organism>
<feature type="region of interest" description="Disordered" evidence="1">
    <location>
        <begin position="50"/>
        <end position="73"/>
    </location>
</feature>
<protein>
    <submittedName>
        <fullName evidence="3">Uncharacterized protein</fullName>
    </submittedName>
</protein>
<keyword evidence="4" id="KW-1185">Reference proteome</keyword>
<keyword evidence="2" id="KW-0812">Transmembrane</keyword>
<feature type="transmembrane region" description="Helical" evidence="2">
    <location>
        <begin position="117"/>
        <end position="145"/>
    </location>
</feature>
<evidence type="ECO:0000256" key="1">
    <source>
        <dbReference type="SAM" id="MobiDB-lite"/>
    </source>
</evidence>
<name>A0AAP0J3T0_9MAGN</name>
<dbReference type="PANTHER" id="PTHR36789">
    <property type="entry name" value="TRANSMEMBRANE PROTEIN"/>
    <property type="match status" value="1"/>
</dbReference>
<dbReference type="AlphaFoldDB" id="A0AAP0J3T0"/>
<dbReference type="Proteomes" id="UP001419268">
    <property type="component" value="Unassembled WGS sequence"/>
</dbReference>
<comment type="caution">
    <text evidence="3">The sequence shown here is derived from an EMBL/GenBank/DDBJ whole genome shotgun (WGS) entry which is preliminary data.</text>
</comment>
<proteinExistence type="predicted"/>
<gene>
    <name evidence="3" type="ORF">Scep_015331</name>
</gene>
<reference evidence="3 4" key="1">
    <citation type="submission" date="2024-01" db="EMBL/GenBank/DDBJ databases">
        <title>Genome assemblies of Stephania.</title>
        <authorList>
            <person name="Yang L."/>
        </authorList>
    </citation>
    <scope>NUCLEOTIDE SEQUENCE [LARGE SCALE GENOMIC DNA]</scope>
    <source>
        <strain evidence="3">JXDWG</strain>
        <tissue evidence="3">Leaf</tissue>
    </source>
</reference>
<accession>A0AAP0J3T0</accession>